<dbReference type="InterPro" id="IPR003731">
    <property type="entry name" value="Di-Nase_FeMo-co_biosynth"/>
</dbReference>
<protein>
    <recommendedName>
        <fullName evidence="2">Dinitrogenase iron-molybdenum cofactor biosynthesis domain-containing protein</fullName>
    </recommendedName>
</protein>
<proteinExistence type="predicted"/>
<dbReference type="Pfam" id="PF02579">
    <property type="entry name" value="Nitro_FeMo-Co"/>
    <property type="match status" value="1"/>
</dbReference>
<gene>
    <name evidence="3" type="ORF">N47_D29790</name>
</gene>
<feature type="domain" description="Dinitrogenase iron-molybdenum cofactor biosynthesis" evidence="2">
    <location>
        <begin position="11"/>
        <end position="97"/>
    </location>
</feature>
<feature type="region of interest" description="Disordered" evidence="1">
    <location>
        <begin position="128"/>
        <end position="149"/>
    </location>
</feature>
<evidence type="ECO:0000256" key="1">
    <source>
        <dbReference type="SAM" id="MobiDB-lite"/>
    </source>
</evidence>
<dbReference type="SUPFAM" id="SSF53146">
    <property type="entry name" value="Nitrogenase accessory factor-like"/>
    <property type="match status" value="1"/>
</dbReference>
<evidence type="ECO:0000313" key="3">
    <source>
        <dbReference type="EMBL" id="CBX30170.1"/>
    </source>
</evidence>
<feature type="compositionally biased region" description="Basic and acidic residues" evidence="1">
    <location>
        <begin position="139"/>
        <end position="149"/>
    </location>
</feature>
<dbReference type="InterPro" id="IPR036105">
    <property type="entry name" value="DiNase_FeMo-co_biosyn_sf"/>
</dbReference>
<sequence length="149" mass="17080">MRIAIPVWYDKVSPVLDTASRLLIVEVEDREELSRFEIYLDEPELSRRCVRIRAMDVDILICGAVSRPFWKLLAASGINVIQNISGNPEDVLEAYLKGTLFRSGFLMPGCKRTREKYGRNDIQECHAQRKTRKTGCTRNPKEASSEYKA</sequence>
<accession>E1YHQ1</accession>
<evidence type="ECO:0000259" key="2">
    <source>
        <dbReference type="Pfam" id="PF02579"/>
    </source>
</evidence>
<name>E1YHQ1_9BACT</name>
<organism evidence="3">
    <name type="scientific">uncultured Desulfobacterium sp</name>
    <dbReference type="NCBI Taxonomy" id="201089"/>
    <lineage>
        <taxon>Bacteria</taxon>
        <taxon>Pseudomonadati</taxon>
        <taxon>Thermodesulfobacteriota</taxon>
        <taxon>Desulfobacteria</taxon>
        <taxon>Desulfobacterales</taxon>
        <taxon>Desulfobacteriaceae</taxon>
        <taxon>Desulfobacterium</taxon>
        <taxon>environmental samples</taxon>
    </lineage>
</organism>
<dbReference type="Gene3D" id="3.30.420.130">
    <property type="entry name" value="Dinitrogenase iron-molybdenum cofactor biosynthesis domain"/>
    <property type="match status" value="1"/>
</dbReference>
<dbReference type="AlphaFoldDB" id="E1YHQ1"/>
<reference evidence="3" key="1">
    <citation type="journal article" date="2011" name="Environ. Microbiol.">
        <title>Genomic insights into the metabolic potential of the polycyclic aromatic hydrocarbon degrading sulfate-reducing Deltaproteobacterium N47.</title>
        <authorList>
            <person name="Bergmann F."/>
            <person name="Selesi D."/>
            <person name="Weinmaier T."/>
            <person name="Tischler P."/>
            <person name="Rattei T."/>
            <person name="Meckenstock R.U."/>
        </authorList>
    </citation>
    <scope>NUCLEOTIDE SEQUENCE</scope>
</reference>
<dbReference type="EMBL" id="FR695874">
    <property type="protein sequence ID" value="CBX30170.1"/>
    <property type="molecule type" value="Genomic_DNA"/>
</dbReference>